<dbReference type="Pfam" id="PF00085">
    <property type="entry name" value="Thioredoxin"/>
    <property type="match status" value="1"/>
</dbReference>
<feature type="domain" description="Thioredoxin" evidence="1">
    <location>
        <begin position="22"/>
        <end position="103"/>
    </location>
</feature>
<organism evidence="2 3">
    <name type="scientific">Paenacidovorax caeni</name>
    <dbReference type="NCBI Taxonomy" id="343013"/>
    <lineage>
        <taxon>Bacteria</taxon>
        <taxon>Pseudomonadati</taxon>
        <taxon>Pseudomonadota</taxon>
        <taxon>Betaproteobacteria</taxon>
        <taxon>Burkholderiales</taxon>
        <taxon>Comamonadaceae</taxon>
        <taxon>Paenacidovorax</taxon>
    </lineage>
</organism>
<keyword evidence="3" id="KW-1185">Reference proteome</keyword>
<dbReference type="CDD" id="cd02947">
    <property type="entry name" value="TRX_family"/>
    <property type="match status" value="1"/>
</dbReference>
<dbReference type="EMBL" id="FPBX01000005">
    <property type="protein sequence ID" value="SFU46480.1"/>
    <property type="molecule type" value="Genomic_DNA"/>
</dbReference>
<name>A0A1I7GDG0_9BURK</name>
<sequence>MPYQARHLPQAPTRAAVDALPGTTLLEFGTPWCGHCQRAQPLIENALAAWPLVAHLKVEDGPGQRLGRSFGVKLWPTLIALRDGREVARCVRPQQAQEIHDAIALAIAQAGVGDGAA</sequence>
<accession>A0A1I7GDG0</accession>
<dbReference type="InterPro" id="IPR036249">
    <property type="entry name" value="Thioredoxin-like_sf"/>
</dbReference>
<protein>
    <submittedName>
        <fullName evidence="2">Thioredoxin 1</fullName>
    </submittedName>
</protein>
<dbReference type="Proteomes" id="UP000183656">
    <property type="component" value="Unassembled WGS sequence"/>
</dbReference>
<reference evidence="2 3" key="1">
    <citation type="submission" date="2016-10" db="EMBL/GenBank/DDBJ databases">
        <authorList>
            <person name="de Groot N.N."/>
        </authorList>
    </citation>
    <scope>NUCLEOTIDE SEQUENCE [LARGE SCALE GENOMIC DNA]</scope>
    <source>
        <strain evidence="2 3">R-24608</strain>
    </source>
</reference>
<dbReference type="RefSeq" id="WP_054255719.1">
    <property type="nucleotide sequence ID" value="NZ_CYIG01000009.1"/>
</dbReference>
<proteinExistence type="predicted"/>
<dbReference type="OrthoDB" id="215495at2"/>
<dbReference type="InterPro" id="IPR013766">
    <property type="entry name" value="Thioredoxin_domain"/>
</dbReference>
<dbReference type="SUPFAM" id="SSF52833">
    <property type="entry name" value="Thioredoxin-like"/>
    <property type="match status" value="1"/>
</dbReference>
<evidence type="ECO:0000313" key="3">
    <source>
        <dbReference type="Proteomes" id="UP000183656"/>
    </source>
</evidence>
<dbReference type="AlphaFoldDB" id="A0A1I7GDG0"/>
<evidence type="ECO:0000259" key="1">
    <source>
        <dbReference type="Pfam" id="PF00085"/>
    </source>
</evidence>
<gene>
    <name evidence="2" type="ORF">SAMN04489707_100540</name>
</gene>
<dbReference type="Gene3D" id="3.40.30.10">
    <property type="entry name" value="Glutaredoxin"/>
    <property type="match status" value="1"/>
</dbReference>
<dbReference type="STRING" id="343013.SAMN04489707_100540"/>
<evidence type="ECO:0000313" key="2">
    <source>
        <dbReference type="EMBL" id="SFU46480.1"/>
    </source>
</evidence>